<dbReference type="EMBL" id="UINC01102980">
    <property type="protein sequence ID" value="SVC65012.1"/>
    <property type="molecule type" value="Genomic_DNA"/>
</dbReference>
<keyword evidence="1" id="KW-0812">Transmembrane</keyword>
<dbReference type="AlphaFoldDB" id="A0A382NZ76"/>
<keyword evidence="1" id="KW-0472">Membrane</keyword>
<evidence type="ECO:0000256" key="1">
    <source>
        <dbReference type="SAM" id="Phobius"/>
    </source>
</evidence>
<keyword evidence="1" id="KW-1133">Transmembrane helix</keyword>
<proteinExistence type="predicted"/>
<feature type="non-terminal residue" evidence="2">
    <location>
        <position position="1"/>
    </location>
</feature>
<protein>
    <submittedName>
        <fullName evidence="2">Uncharacterized protein</fullName>
    </submittedName>
</protein>
<feature type="transmembrane region" description="Helical" evidence="1">
    <location>
        <begin position="7"/>
        <end position="27"/>
    </location>
</feature>
<reference evidence="2" key="1">
    <citation type="submission" date="2018-05" db="EMBL/GenBank/DDBJ databases">
        <authorList>
            <person name="Lanie J.A."/>
            <person name="Ng W.-L."/>
            <person name="Kazmierczak K.M."/>
            <person name="Andrzejewski T.M."/>
            <person name="Davidsen T.M."/>
            <person name="Wayne K.J."/>
            <person name="Tettelin H."/>
            <person name="Glass J.I."/>
            <person name="Rusch D."/>
            <person name="Podicherti R."/>
            <person name="Tsui H.-C.T."/>
            <person name="Winkler M.E."/>
        </authorList>
    </citation>
    <scope>NUCLEOTIDE SEQUENCE</scope>
</reference>
<sequence>YKETVMIRRLIILLLIVVAIMILYEFYSENQINNCYLKCSDYHLLGEATHWDYIDFMIDEGDTIWIDEECYNDWCICIDECKAGLCCEFLR</sequence>
<gene>
    <name evidence="2" type="ORF">METZ01_LOCUS317866</name>
</gene>
<accession>A0A382NZ76</accession>
<name>A0A382NZ76_9ZZZZ</name>
<organism evidence="2">
    <name type="scientific">marine metagenome</name>
    <dbReference type="NCBI Taxonomy" id="408172"/>
    <lineage>
        <taxon>unclassified sequences</taxon>
        <taxon>metagenomes</taxon>
        <taxon>ecological metagenomes</taxon>
    </lineage>
</organism>
<evidence type="ECO:0000313" key="2">
    <source>
        <dbReference type="EMBL" id="SVC65012.1"/>
    </source>
</evidence>